<dbReference type="HOGENOM" id="CLU_035616_0_0_1"/>
<dbReference type="PANTHER" id="PTHR42354:SF1">
    <property type="entry name" value="C2H2-TYPE DOMAIN-CONTAINING PROTEIN"/>
    <property type="match status" value="1"/>
</dbReference>
<feature type="region of interest" description="Disordered" evidence="1">
    <location>
        <begin position="296"/>
        <end position="332"/>
    </location>
</feature>
<accession>A0A0D2BZ35</accession>
<dbReference type="PANTHER" id="PTHR42354">
    <property type="entry name" value="C2H2-TYPE DOMAIN-CONTAINING PROTEIN"/>
    <property type="match status" value="1"/>
</dbReference>
<evidence type="ECO:0000256" key="1">
    <source>
        <dbReference type="SAM" id="MobiDB-lite"/>
    </source>
</evidence>
<evidence type="ECO:0000313" key="2">
    <source>
        <dbReference type="EMBL" id="KIW23565.1"/>
    </source>
</evidence>
<protein>
    <submittedName>
        <fullName evidence="2">Uncharacterized protein</fullName>
    </submittedName>
</protein>
<proteinExistence type="predicted"/>
<feature type="compositionally biased region" description="Low complexity" evidence="1">
    <location>
        <begin position="188"/>
        <end position="207"/>
    </location>
</feature>
<gene>
    <name evidence="2" type="ORF">PV07_11753</name>
</gene>
<dbReference type="OrthoDB" id="5226911at2759"/>
<evidence type="ECO:0000313" key="3">
    <source>
        <dbReference type="Proteomes" id="UP000054466"/>
    </source>
</evidence>
<keyword evidence="3" id="KW-1185">Reference proteome</keyword>
<feature type="region of interest" description="Disordered" evidence="1">
    <location>
        <begin position="149"/>
        <end position="283"/>
    </location>
</feature>
<feature type="compositionally biased region" description="Low complexity" evidence="1">
    <location>
        <begin position="224"/>
        <end position="235"/>
    </location>
</feature>
<dbReference type="EMBL" id="KN847046">
    <property type="protein sequence ID" value="KIW23565.1"/>
    <property type="molecule type" value="Genomic_DNA"/>
</dbReference>
<dbReference type="RefSeq" id="XP_016243781.1">
    <property type="nucleotide sequence ID" value="XM_016399219.1"/>
</dbReference>
<dbReference type="STRING" id="569365.A0A0D2BZ35"/>
<dbReference type="GeneID" id="27350947"/>
<dbReference type="VEuPathDB" id="FungiDB:PV07_11753"/>
<dbReference type="AlphaFoldDB" id="A0A0D2BZ35"/>
<dbReference type="Proteomes" id="UP000054466">
    <property type="component" value="Unassembled WGS sequence"/>
</dbReference>
<sequence length="399" mass="44093">MGGIDVSSVVSSIISAFGSGMDIFHRLGGKKRKTNARLPRPSEEEQWLRHSLRNRPVEIQHEYDQQVAKFGRQFEVGDTVAQSSLAHTLLVLNTGLLNLINHALAGDHKTISLSQRTLFSLSEAAAADTITAIGQLGSRLSLVSSSRLALESKESRRADEKKSHKELKSSPTSSTKKTTRPPPIPLLVRGGWVRSQSGSSVVSGAAARKARGEQKQKHQRSKSDSMVSKSSASRSSDLRSKRGESPSEVSGCTCKTAPGRLEGSKPLNRRNSSEQPRPHSQRSMLLVPADFFEDARNLPEQAVYQQPPPRPPKVPLHSRPNPTQSRGRPTSTMTFMTASTKIGEIPESKWLDKVLPEEGEGARRVPYIIPPPLEPSEQKRKKGLKFWRREEKRRDIAAF</sequence>
<reference evidence="2 3" key="1">
    <citation type="submission" date="2015-01" db="EMBL/GenBank/DDBJ databases">
        <title>The Genome Sequence of Cladophialophora immunda CBS83496.</title>
        <authorList>
            <consortium name="The Broad Institute Genomics Platform"/>
            <person name="Cuomo C."/>
            <person name="de Hoog S."/>
            <person name="Gorbushina A."/>
            <person name="Stielow B."/>
            <person name="Teixiera M."/>
            <person name="Abouelleil A."/>
            <person name="Chapman S.B."/>
            <person name="Priest M."/>
            <person name="Young S.K."/>
            <person name="Wortman J."/>
            <person name="Nusbaum C."/>
            <person name="Birren B."/>
        </authorList>
    </citation>
    <scope>NUCLEOTIDE SEQUENCE [LARGE SCALE GENOMIC DNA]</scope>
    <source>
        <strain evidence="2 3">CBS 83496</strain>
    </source>
</reference>
<feature type="compositionally biased region" description="Basic and acidic residues" evidence="1">
    <location>
        <begin position="236"/>
        <end position="245"/>
    </location>
</feature>
<feature type="compositionally biased region" description="Polar residues" evidence="1">
    <location>
        <begin position="321"/>
        <end position="332"/>
    </location>
</feature>
<organism evidence="2 3">
    <name type="scientific">Cladophialophora immunda</name>
    <dbReference type="NCBI Taxonomy" id="569365"/>
    <lineage>
        <taxon>Eukaryota</taxon>
        <taxon>Fungi</taxon>
        <taxon>Dikarya</taxon>
        <taxon>Ascomycota</taxon>
        <taxon>Pezizomycotina</taxon>
        <taxon>Eurotiomycetes</taxon>
        <taxon>Chaetothyriomycetidae</taxon>
        <taxon>Chaetothyriales</taxon>
        <taxon>Herpotrichiellaceae</taxon>
        <taxon>Cladophialophora</taxon>
    </lineage>
</organism>
<name>A0A0D2BZ35_9EURO</name>
<feature type="compositionally biased region" description="Basic and acidic residues" evidence="1">
    <location>
        <begin position="150"/>
        <end position="168"/>
    </location>
</feature>